<dbReference type="InterPro" id="IPR045336">
    <property type="entry name" value="MmgE_PrpD_N"/>
</dbReference>
<reference evidence="5" key="1">
    <citation type="submission" date="2018-03" db="EMBL/GenBank/DDBJ databases">
        <authorList>
            <person name="Sun L."/>
            <person name="Liu H."/>
            <person name="Chen W."/>
            <person name="Huang K."/>
            <person name="Liu W."/>
            <person name="Gao X."/>
        </authorList>
    </citation>
    <scope>NUCLEOTIDE SEQUENCE [LARGE SCALE GENOMIC DNA]</scope>
    <source>
        <strain evidence="5">SH9</strain>
    </source>
</reference>
<dbReference type="AlphaFoldDB" id="A0A2T1HUZ2"/>
<dbReference type="InterPro" id="IPR045337">
    <property type="entry name" value="MmgE_PrpD_C"/>
</dbReference>
<accession>A0A2T1HUZ2</accession>
<dbReference type="SUPFAM" id="SSF103378">
    <property type="entry name" value="2-methylcitrate dehydratase PrpD"/>
    <property type="match status" value="1"/>
</dbReference>
<evidence type="ECO:0000313" key="5">
    <source>
        <dbReference type="Proteomes" id="UP000239772"/>
    </source>
</evidence>
<dbReference type="Proteomes" id="UP000239772">
    <property type="component" value="Unassembled WGS sequence"/>
</dbReference>
<dbReference type="Gene3D" id="1.10.4100.10">
    <property type="entry name" value="2-methylcitrate dehydratase PrpD"/>
    <property type="match status" value="1"/>
</dbReference>
<sequence>MTLSRTLVRRSAELRAARLPDAVAHAARLHLLDAIGVGLAASQGAQGQAYRTFAAGLPARGPATLFGAGRGAGAADAALVNGGLIHSLEFDDTHTESIVHGSAVLAPAALAVAEAHGASGGAMLGSYARAWEMLIRVGLAARGRFQQRGFQVTSVGGAMAAALIAAELSGLAEDQSVAALGIALSQGSGVFEFLSNGSSVKSLHPGWAAHGGVIAAQFAKAGMGGPETAFEGRFGLFTSFAGAPDAADAFGSELADLGTHWRLPDAAFKFHPCCHYLHPFIEAAGRLAEDGVRADRVETLLCRAPAGAAPIVCEPWGEKSAPPTSHAARWSLPVAVAARLVDGRVDLATFEDPLNPAALALAQRIRWEPLAEDRFPQAFEAEIVCVTADGQTRTVRIDDVYGNRNRPAGDAAVRAKFRANAGLALSAESVAALEAAIDHLDEAPDLRAVTAALRGPSPAL</sequence>
<dbReference type="InterPro" id="IPR042188">
    <property type="entry name" value="MmgE/PrpD_sf_2"/>
</dbReference>
<dbReference type="InterPro" id="IPR042183">
    <property type="entry name" value="MmgE/PrpD_sf_1"/>
</dbReference>
<evidence type="ECO:0000259" key="3">
    <source>
        <dbReference type="Pfam" id="PF19305"/>
    </source>
</evidence>
<gene>
    <name evidence="4" type="ORF">SLNSH_07700</name>
</gene>
<evidence type="ECO:0000259" key="2">
    <source>
        <dbReference type="Pfam" id="PF03972"/>
    </source>
</evidence>
<dbReference type="Pfam" id="PF03972">
    <property type="entry name" value="MmgE_PrpD_N"/>
    <property type="match status" value="1"/>
</dbReference>
<proteinExistence type="inferred from homology"/>
<dbReference type="PANTHER" id="PTHR16943:SF8">
    <property type="entry name" value="2-METHYLCITRATE DEHYDRATASE"/>
    <property type="match status" value="1"/>
</dbReference>
<name>A0A2T1HUZ2_9HYPH</name>
<organism evidence="4 5">
    <name type="scientific">Alsobacter soli</name>
    <dbReference type="NCBI Taxonomy" id="2109933"/>
    <lineage>
        <taxon>Bacteria</taxon>
        <taxon>Pseudomonadati</taxon>
        <taxon>Pseudomonadota</taxon>
        <taxon>Alphaproteobacteria</taxon>
        <taxon>Hyphomicrobiales</taxon>
        <taxon>Alsobacteraceae</taxon>
        <taxon>Alsobacter</taxon>
    </lineage>
</organism>
<dbReference type="InterPro" id="IPR036148">
    <property type="entry name" value="MmgE/PrpD_sf"/>
</dbReference>
<feature type="domain" description="MmgE/PrpD C-terminal" evidence="3">
    <location>
        <begin position="271"/>
        <end position="441"/>
    </location>
</feature>
<dbReference type="Pfam" id="PF19305">
    <property type="entry name" value="MmgE_PrpD_C"/>
    <property type="match status" value="1"/>
</dbReference>
<feature type="domain" description="MmgE/PrpD N-terminal" evidence="2">
    <location>
        <begin position="11"/>
        <end position="245"/>
    </location>
</feature>
<protein>
    <submittedName>
        <fullName evidence="4">MmgE/PrpD family protein</fullName>
    </submittedName>
</protein>
<comment type="similarity">
    <text evidence="1">Belongs to the PrpD family.</text>
</comment>
<dbReference type="EMBL" id="PVZS01000007">
    <property type="protein sequence ID" value="PSC05467.1"/>
    <property type="molecule type" value="Genomic_DNA"/>
</dbReference>
<dbReference type="Gene3D" id="3.30.1330.120">
    <property type="entry name" value="2-methylcitrate dehydratase PrpD"/>
    <property type="match status" value="1"/>
</dbReference>
<evidence type="ECO:0000256" key="1">
    <source>
        <dbReference type="ARBA" id="ARBA00006174"/>
    </source>
</evidence>
<dbReference type="GO" id="GO:0016829">
    <property type="term" value="F:lyase activity"/>
    <property type="evidence" value="ECO:0007669"/>
    <property type="project" value="InterPro"/>
</dbReference>
<dbReference type="OrthoDB" id="5415580at2"/>
<keyword evidence="5" id="KW-1185">Reference proteome</keyword>
<dbReference type="PANTHER" id="PTHR16943">
    <property type="entry name" value="2-METHYLCITRATE DEHYDRATASE-RELATED"/>
    <property type="match status" value="1"/>
</dbReference>
<comment type="caution">
    <text evidence="4">The sequence shown here is derived from an EMBL/GenBank/DDBJ whole genome shotgun (WGS) entry which is preliminary data.</text>
</comment>
<dbReference type="RefSeq" id="WP_106336104.1">
    <property type="nucleotide sequence ID" value="NZ_PVZS01000007.1"/>
</dbReference>
<evidence type="ECO:0000313" key="4">
    <source>
        <dbReference type="EMBL" id="PSC05467.1"/>
    </source>
</evidence>
<dbReference type="InterPro" id="IPR005656">
    <property type="entry name" value="MmgE_PrpD"/>
</dbReference>